<protein>
    <submittedName>
        <fullName evidence="2">Uncharacterized protein</fullName>
    </submittedName>
</protein>
<feature type="region of interest" description="Disordered" evidence="1">
    <location>
        <begin position="75"/>
        <end position="142"/>
    </location>
</feature>
<feature type="compositionally biased region" description="Polar residues" evidence="1">
    <location>
        <begin position="11"/>
        <end position="22"/>
    </location>
</feature>
<evidence type="ECO:0000313" key="2">
    <source>
        <dbReference type="RefSeq" id="XP_059600608.1"/>
    </source>
</evidence>
<dbReference type="AlphaFoldDB" id="A0AAJ8BN75"/>
<feature type="compositionally biased region" description="Polar residues" evidence="1">
    <location>
        <begin position="78"/>
        <end position="87"/>
    </location>
</feature>
<dbReference type="KEGG" id="ang:An04g05770"/>
<organism evidence="2">
    <name type="scientific">Aspergillus niger</name>
    <dbReference type="NCBI Taxonomy" id="5061"/>
    <lineage>
        <taxon>Eukaryota</taxon>
        <taxon>Fungi</taxon>
        <taxon>Dikarya</taxon>
        <taxon>Ascomycota</taxon>
        <taxon>Pezizomycotina</taxon>
        <taxon>Eurotiomycetes</taxon>
        <taxon>Eurotiomycetidae</taxon>
        <taxon>Eurotiales</taxon>
        <taxon>Aspergillaceae</taxon>
        <taxon>Aspergillus</taxon>
        <taxon>Aspergillus subgen. Circumdati</taxon>
    </lineage>
</organism>
<feature type="region of interest" description="Disordered" evidence="1">
    <location>
        <begin position="1"/>
        <end position="26"/>
    </location>
</feature>
<reference evidence="2" key="1">
    <citation type="submission" date="2025-02" db="EMBL/GenBank/DDBJ databases">
        <authorList>
            <consortium name="NCBI Genome Project"/>
        </authorList>
    </citation>
    <scope>NUCLEOTIDE SEQUENCE</scope>
</reference>
<dbReference type="GeneID" id="84590927"/>
<proteinExistence type="predicted"/>
<sequence length="142" mass="15237">MKCSADPSGCLSVQTPASTGSETFPGYVPWRLELPGFAPRRFFRSSRRQPRPAQSLFVIVDSLLEQEFLIAVRPGFHPQNSPSSIASSAPEGVPEQGSGPIEDPEKTPGSLYRSDQKASVGKAGSSTESERSDGLRRLSSAN</sequence>
<dbReference type="RefSeq" id="XP_059600608.1">
    <property type="nucleotide sequence ID" value="XM_059747549.1"/>
</dbReference>
<accession>A0AAJ8BN75</accession>
<name>A0AAJ8BN75_ASPNG</name>
<evidence type="ECO:0000256" key="1">
    <source>
        <dbReference type="SAM" id="MobiDB-lite"/>
    </source>
</evidence>
<reference evidence="2" key="2">
    <citation type="submission" date="2025-08" db="UniProtKB">
        <authorList>
            <consortium name="RefSeq"/>
        </authorList>
    </citation>
    <scope>IDENTIFICATION</scope>
</reference>
<gene>
    <name evidence="2" type="ORF">An04g05770</name>
</gene>
<dbReference type="VEuPathDB" id="FungiDB:An04g05770"/>